<comment type="caution">
    <text evidence="1">The sequence shown here is derived from an EMBL/GenBank/DDBJ whole genome shotgun (WGS) entry which is preliminary data.</text>
</comment>
<sequence length="123" mass="14177">MKPRSAYYLSKSSSCGGDNYERVIAWIVCRRRFGEERLAEGHRRRPETRLLIQACFAETSCESPLTTLPSEILSAIFPAADLRNFRHVGETQFFMGTRLTPESVRQTKFGPRKHDWLKRVLTG</sequence>
<dbReference type="EMBL" id="AZBU02000002">
    <property type="protein sequence ID" value="TKR93514.1"/>
    <property type="molecule type" value="Genomic_DNA"/>
</dbReference>
<keyword evidence="2" id="KW-1185">Reference proteome</keyword>
<reference evidence="1 2" key="1">
    <citation type="journal article" date="2015" name="Genome Biol.">
        <title>Comparative genomics of Steinernema reveals deeply conserved gene regulatory networks.</title>
        <authorList>
            <person name="Dillman A.R."/>
            <person name="Macchietto M."/>
            <person name="Porter C.F."/>
            <person name="Rogers A."/>
            <person name="Williams B."/>
            <person name="Antoshechkin I."/>
            <person name="Lee M.M."/>
            <person name="Goodwin Z."/>
            <person name="Lu X."/>
            <person name="Lewis E.E."/>
            <person name="Goodrich-Blair H."/>
            <person name="Stock S.P."/>
            <person name="Adams B.J."/>
            <person name="Sternberg P.W."/>
            <person name="Mortazavi A."/>
        </authorList>
    </citation>
    <scope>NUCLEOTIDE SEQUENCE [LARGE SCALE GENOMIC DNA]</scope>
    <source>
        <strain evidence="1 2">ALL</strain>
    </source>
</reference>
<protein>
    <recommendedName>
        <fullName evidence="3">F-box domain-containing protein</fullName>
    </recommendedName>
</protein>
<evidence type="ECO:0000313" key="2">
    <source>
        <dbReference type="Proteomes" id="UP000298663"/>
    </source>
</evidence>
<evidence type="ECO:0008006" key="3">
    <source>
        <dbReference type="Google" id="ProtNLM"/>
    </source>
</evidence>
<evidence type="ECO:0000313" key="1">
    <source>
        <dbReference type="EMBL" id="TKR93514.1"/>
    </source>
</evidence>
<organism evidence="1 2">
    <name type="scientific">Steinernema carpocapsae</name>
    <name type="common">Entomopathogenic nematode</name>
    <dbReference type="NCBI Taxonomy" id="34508"/>
    <lineage>
        <taxon>Eukaryota</taxon>
        <taxon>Metazoa</taxon>
        <taxon>Ecdysozoa</taxon>
        <taxon>Nematoda</taxon>
        <taxon>Chromadorea</taxon>
        <taxon>Rhabditida</taxon>
        <taxon>Tylenchina</taxon>
        <taxon>Panagrolaimomorpha</taxon>
        <taxon>Strongyloidoidea</taxon>
        <taxon>Steinernematidae</taxon>
        <taxon>Steinernema</taxon>
    </lineage>
</organism>
<proteinExistence type="predicted"/>
<gene>
    <name evidence="1" type="ORF">L596_007955</name>
</gene>
<accession>A0A4U5PC04</accession>
<reference evidence="1 2" key="2">
    <citation type="journal article" date="2019" name="G3 (Bethesda)">
        <title>Hybrid Assembly of the Genome of the Entomopathogenic Nematode Steinernema carpocapsae Identifies the X-Chromosome.</title>
        <authorList>
            <person name="Serra L."/>
            <person name="Macchietto M."/>
            <person name="Macias-Munoz A."/>
            <person name="McGill C.J."/>
            <person name="Rodriguez I.M."/>
            <person name="Rodriguez B."/>
            <person name="Murad R."/>
            <person name="Mortazavi A."/>
        </authorList>
    </citation>
    <scope>NUCLEOTIDE SEQUENCE [LARGE SCALE GENOMIC DNA]</scope>
    <source>
        <strain evidence="1 2">ALL</strain>
    </source>
</reference>
<dbReference type="AlphaFoldDB" id="A0A4U5PC04"/>
<name>A0A4U5PC04_STECR</name>
<dbReference type="Proteomes" id="UP000298663">
    <property type="component" value="Unassembled WGS sequence"/>
</dbReference>